<evidence type="ECO:0000313" key="5">
    <source>
        <dbReference type="Proteomes" id="UP001370490"/>
    </source>
</evidence>
<dbReference type="InterPro" id="IPR009044">
    <property type="entry name" value="ssDNA-bd_transcriptional_reg"/>
</dbReference>
<dbReference type="PANTHER" id="PTHR31745">
    <property type="entry name" value="SINGLE-STRANDED DNA-BINDING PROTEIN WHY2, MITOCHONDRIAL"/>
    <property type="match status" value="1"/>
</dbReference>
<organism evidence="4 5">
    <name type="scientific">Dillenia turbinata</name>
    <dbReference type="NCBI Taxonomy" id="194707"/>
    <lineage>
        <taxon>Eukaryota</taxon>
        <taxon>Viridiplantae</taxon>
        <taxon>Streptophyta</taxon>
        <taxon>Embryophyta</taxon>
        <taxon>Tracheophyta</taxon>
        <taxon>Spermatophyta</taxon>
        <taxon>Magnoliopsida</taxon>
        <taxon>eudicotyledons</taxon>
        <taxon>Gunneridae</taxon>
        <taxon>Pentapetalae</taxon>
        <taxon>Dilleniales</taxon>
        <taxon>Dilleniaceae</taxon>
        <taxon>Dillenia</taxon>
    </lineage>
</organism>
<feature type="region of interest" description="Disordered" evidence="3">
    <location>
        <begin position="1"/>
        <end position="21"/>
    </location>
</feature>
<dbReference type="InterPro" id="IPR013742">
    <property type="entry name" value="Whirly"/>
</dbReference>
<dbReference type="EMBL" id="JBAMMX010000021">
    <property type="protein sequence ID" value="KAK6919825.1"/>
    <property type="molecule type" value="Genomic_DNA"/>
</dbReference>
<dbReference type="Proteomes" id="UP001370490">
    <property type="component" value="Unassembled WGS sequence"/>
</dbReference>
<dbReference type="Pfam" id="PF08536">
    <property type="entry name" value="Whirly"/>
    <property type="match status" value="1"/>
</dbReference>
<proteinExistence type="inferred from homology"/>
<evidence type="ECO:0000256" key="1">
    <source>
        <dbReference type="ARBA" id="ARBA00006061"/>
    </source>
</evidence>
<dbReference type="GO" id="GO:0006952">
    <property type="term" value="P:defense response"/>
    <property type="evidence" value="ECO:0007669"/>
    <property type="project" value="InterPro"/>
</dbReference>
<sequence length="271" mass="29949">MERAIAALPASPGDCPSFSHPRKRRRFSKAVVLQRVNMRPQHQHSGLTSQIFGHLKKTWSGKFLIEKGDSIKRAYCLNGFEQHAGFSTTRYVTANGSKSDRVFAPYSVFKGKAALSVDPFLPTFSKLTSGGVRVDRRGGIMMTFWPAHFALSATEVGSLISLGAKESCEFFHDPSMKSSNAGQVRKSLAVKPQSDGSGYMFSLSVVNNILKSNDRFSIPITAAEFAVLRTAFSFALPHIMGWDRITNQPQTSKDENSAKVVPELLDLEWDK</sequence>
<dbReference type="AlphaFoldDB" id="A0AAN8UQ33"/>
<protein>
    <submittedName>
        <fullName evidence="4">Whirly transcription factor</fullName>
    </submittedName>
</protein>
<dbReference type="GO" id="GO:0003697">
    <property type="term" value="F:single-stranded DNA binding"/>
    <property type="evidence" value="ECO:0007669"/>
    <property type="project" value="InterPro"/>
</dbReference>
<gene>
    <name evidence="4" type="ORF">RJ641_015729</name>
</gene>
<reference evidence="4 5" key="1">
    <citation type="submission" date="2023-12" db="EMBL/GenBank/DDBJ databases">
        <title>A high-quality genome assembly for Dillenia turbinata (Dilleniales).</title>
        <authorList>
            <person name="Chanderbali A."/>
        </authorList>
    </citation>
    <scope>NUCLEOTIDE SEQUENCE [LARGE SCALE GENOMIC DNA]</scope>
    <source>
        <strain evidence="4">LSX21</strain>
        <tissue evidence="4">Leaf</tissue>
    </source>
</reference>
<dbReference type="PANTHER" id="PTHR31745:SF1">
    <property type="entry name" value="SINGLE-STRANDED DNA-BINDING PROTEIN WHY2, MITOCHONDRIAL"/>
    <property type="match status" value="1"/>
</dbReference>
<name>A0AAN8UQ33_9MAGN</name>
<comment type="caution">
    <text evidence="4">The sequence shown here is derived from an EMBL/GenBank/DDBJ whole genome shotgun (WGS) entry which is preliminary data.</text>
</comment>
<comment type="similarity">
    <text evidence="1">Belongs to the Whirly family.</text>
</comment>
<keyword evidence="2" id="KW-0809">Transit peptide</keyword>
<evidence type="ECO:0000313" key="4">
    <source>
        <dbReference type="EMBL" id="KAK6919825.1"/>
    </source>
</evidence>
<dbReference type="Gene3D" id="2.30.31.10">
    <property type="entry name" value="Transcriptional Coactivator Pc4, Chain A"/>
    <property type="match status" value="1"/>
</dbReference>
<dbReference type="GO" id="GO:0006355">
    <property type="term" value="P:regulation of DNA-templated transcription"/>
    <property type="evidence" value="ECO:0007669"/>
    <property type="project" value="InterPro"/>
</dbReference>
<keyword evidence="5" id="KW-1185">Reference proteome</keyword>
<evidence type="ECO:0000256" key="3">
    <source>
        <dbReference type="SAM" id="MobiDB-lite"/>
    </source>
</evidence>
<dbReference type="SUPFAM" id="SSF54447">
    <property type="entry name" value="ssDNA-binding transcriptional regulator domain"/>
    <property type="match status" value="1"/>
</dbReference>
<evidence type="ECO:0000256" key="2">
    <source>
        <dbReference type="ARBA" id="ARBA00022946"/>
    </source>
</evidence>
<accession>A0AAN8UQ33</accession>